<dbReference type="Pfam" id="PF04909">
    <property type="entry name" value="Amidohydro_2"/>
    <property type="match status" value="1"/>
</dbReference>
<accession>A0A1C3VHU4</accession>
<feature type="domain" description="Amidohydrolase-related" evidence="1">
    <location>
        <begin position="13"/>
        <end position="286"/>
    </location>
</feature>
<dbReference type="InterPro" id="IPR006680">
    <property type="entry name" value="Amidohydro-rel"/>
</dbReference>
<dbReference type="PANTHER" id="PTHR35563">
    <property type="entry name" value="BARREL METAL-DEPENDENT HYDROLASE, PUTATIVE (AFU_ORTHOLOGUE AFUA_1G16240)-RELATED"/>
    <property type="match status" value="1"/>
</dbReference>
<dbReference type="InterPro" id="IPR032466">
    <property type="entry name" value="Metal_Hydrolase"/>
</dbReference>
<gene>
    <name evidence="2" type="ORF">GA0061099_100415</name>
</gene>
<evidence type="ECO:0000313" key="2">
    <source>
        <dbReference type="EMBL" id="SCB27362.1"/>
    </source>
</evidence>
<protein>
    <submittedName>
        <fullName evidence="2">Predicted metal-dependent hydrolase, TIM-barrel fold</fullName>
    </submittedName>
</protein>
<evidence type="ECO:0000313" key="3">
    <source>
        <dbReference type="Proteomes" id="UP000183174"/>
    </source>
</evidence>
<dbReference type="SUPFAM" id="SSF51556">
    <property type="entry name" value="Metallo-dependent hydrolases"/>
    <property type="match status" value="1"/>
</dbReference>
<dbReference type="PANTHER" id="PTHR35563:SF2">
    <property type="entry name" value="BARREL METAL-DEPENDENT HYDROLASE, PUTATIVE (AFU_ORTHOLOGUE AFUA_1G16240)-RELATED"/>
    <property type="match status" value="1"/>
</dbReference>
<dbReference type="Gene3D" id="3.20.20.140">
    <property type="entry name" value="Metal-dependent hydrolases"/>
    <property type="match status" value="1"/>
</dbReference>
<sequence length="286" mass="32207">MTEKLEKFPDGSCDCHVHIYGPFDRFPVDYSGKFAPKQEFPVEMLFDVWKSIGISRGVIVHAGNAGSDNEVTLEALKRFPDKLRAVAILDQHVTDKRLDELTDAGFKGVRINLLYQDGKPVLSGGGMNLDDLKALAPRIAERGWHAQLWIETGDLQQLAPEIEKLPLDFVIDHQGRTMADKTVNYSGYQWFCDRGLKSGRYWCKLSGADRNTRIGSPYKDTEDFMKALVAANPDRLVWGSDWPHVGHADDAVPKESVLMDLFGRCVPDEAVRRKILIDNPARLYGF</sequence>
<keyword evidence="2" id="KW-0378">Hydrolase</keyword>
<dbReference type="Proteomes" id="UP000183174">
    <property type="component" value="Unassembled WGS sequence"/>
</dbReference>
<proteinExistence type="predicted"/>
<organism evidence="2 3">
    <name type="scientific">Bradyrhizobium yuanmingense</name>
    <dbReference type="NCBI Taxonomy" id="108015"/>
    <lineage>
        <taxon>Bacteria</taxon>
        <taxon>Pseudomonadati</taxon>
        <taxon>Pseudomonadota</taxon>
        <taxon>Alphaproteobacteria</taxon>
        <taxon>Hyphomicrobiales</taxon>
        <taxon>Nitrobacteraceae</taxon>
        <taxon>Bradyrhizobium</taxon>
    </lineage>
</organism>
<dbReference type="InterPro" id="IPR052358">
    <property type="entry name" value="Aro_Compnd_Degr_Hydrolases"/>
</dbReference>
<dbReference type="AlphaFoldDB" id="A0A1C3VHU4"/>
<dbReference type="EMBL" id="FMAE01000004">
    <property type="protein sequence ID" value="SCB27362.1"/>
    <property type="molecule type" value="Genomic_DNA"/>
</dbReference>
<reference evidence="2 3" key="1">
    <citation type="submission" date="2016-08" db="EMBL/GenBank/DDBJ databases">
        <authorList>
            <person name="Seilhamer J.J."/>
        </authorList>
    </citation>
    <scope>NUCLEOTIDE SEQUENCE [LARGE SCALE GENOMIC DNA]</scope>
    <source>
        <strain evidence="2 3">CCBAU 10071</strain>
    </source>
</reference>
<name>A0A1C3VHU4_9BRAD</name>
<dbReference type="GO" id="GO:0016787">
    <property type="term" value="F:hydrolase activity"/>
    <property type="evidence" value="ECO:0007669"/>
    <property type="project" value="UniProtKB-KW"/>
</dbReference>
<evidence type="ECO:0000259" key="1">
    <source>
        <dbReference type="Pfam" id="PF04909"/>
    </source>
</evidence>
<dbReference type="RefSeq" id="WP_074447747.1">
    <property type="nucleotide sequence ID" value="NZ_FMAE01000004.1"/>
</dbReference>